<dbReference type="Gene3D" id="3.40.1390.10">
    <property type="entry name" value="MurE/MurF, N-terminal domain"/>
    <property type="match status" value="1"/>
</dbReference>
<dbReference type="AlphaFoldDB" id="A0A1G6GR88"/>
<dbReference type="GO" id="GO:0005524">
    <property type="term" value="F:ATP binding"/>
    <property type="evidence" value="ECO:0007669"/>
    <property type="project" value="UniProtKB-UniRule"/>
</dbReference>
<feature type="domain" description="Mur ligase C-terminal" evidence="13">
    <location>
        <begin position="301"/>
        <end position="416"/>
    </location>
</feature>
<dbReference type="InterPro" id="IPR036565">
    <property type="entry name" value="Mur-like_cat_sf"/>
</dbReference>
<feature type="domain" description="Mur ligase N-terminal catalytic" evidence="12">
    <location>
        <begin position="19"/>
        <end position="61"/>
    </location>
</feature>
<dbReference type="STRING" id="1640674.SAMN05216323_100361"/>
<dbReference type="InterPro" id="IPR036615">
    <property type="entry name" value="Mur_ligase_C_dom_sf"/>
</dbReference>
<evidence type="ECO:0000256" key="10">
    <source>
        <dbReference type="HAMAP-Rule" id="MF_02019"/>
    </source>
</evidence>
<comment type="similarity">
    <text evidence="10">Belongs to the MurCDEF family. MurF subfamily.</text>
</comment>
<keyword evidence="3 10" id="KW-0132">Cell division</keyword>
<dbReference type="EMBL" id="FMYP01000003">
    <property type="protein sequence ID" value="SDB84537.1"/>
    <property type="molecule type" value="Genomic_DNA"/>
</dbReference>
<dbReference type="PANTHER" id="PTHR43024:SF1">
    <property type="entry name" value="UDP-N-ACETYLMURAMOYL-TRIPEPTIDE--D-ALANYL-D-ALANINE LIGASE"/>
    <property type="match status" value="1"/>
</dbReference>
<proteinExistence type="inferred from homology"/>
<evidence type="ECO:0000256" key="11">
    <source>
        <dbReference type="RuleBase" id="RU004136"/>
    </source>
</evidence>
<dbReference type="InterPro" id="IPR000713">
    <property type="entry name" value="Mur_ligase_N"/>
</dbReference>
<gene>
    <name evidence="10" type="primary">murF</name>
    <name evidence="15" type="ORF">SAMN05216323_100361</name>
</gene>
<dbReference type="Pfam" id="PF08245">
    <property type="entry name" value="Mur_ligase_M"/>
    <property type="match status" value="1"/>
</dbReference>
<evidence type="ECO:0000259" key="13">
    <source>
        <dbReference type="Pfam" id="PF02875"/>
    </source>
</evidence>
<keyword evidence="4 10" id="KW-0547">Nucleotide-binding</keyword>
<dbReference type="InterPro" id="IPR051046">
    <property type="entry name" value="MurCDEF_CellWall_CoF430Synth"/>
</dbReference>
<keyword evidence="6 10" id="KW-0133">Cell shape</keyword>
<comment type="pathway">
    <text evidence="10 11">Cell wall biogenesis; peptidoglycan biosynthesis.</text>
</comment>
<keyword evidence="16" id="KW-1185">Reference proteome</keyword>
<evidence type="ECO:0000256" key="6">
    <source>
        <dbReference type="ARBA" id="ARBA00022960"/>
    </source>
</evidence>
<keyword evidence="5 10" id="KW-0067">ATP-binding</keyword>
<dbReference type="GO" id="GO:0008766">
    <property type="term" value="F:UDP-N-acetylmuramoylalanyl-D-glutamyl-2,6-diaminopimelate-D-alanyl-D-alanine ligase activity"/>
    <property type="evidence" value="ECO:0007669"/>
    <property type="project" value="RHEA"/>
</dbReference>
<evidence type="ECO:0000256" key="9">
    <source>
        <dbReference type="ARBA" id="ARBA00023316"/>
    </source>
</evidence>
<dbReference type="GO" id="GO:0051301">
    <property type="term" value="P:cell division"/>
    <property type="evidence" value="ECO:0007669"/>
    <property type="project" value="UniProtKB-KW"/>
</dbReference>
<dbReference type="InterPro" id="IPR005863">
    <property type="entry name" value="UDP-N-AcMur_synth"/>
</dbReference>
<dbReference type="SUPFAM" id="SSF53623">
    <property type="entry name" value="MurD-like peptide ligases, catalytic domain"/>
    <property type="match status" value="1"/>
</dbReference>
<dbReference type="InterPro" id="IPR035911">
    <property type="entry name" value="MurE/MurF_N"/>
</dbReference>
<feature type="domain" description="Mur ligase central" evidence="14">
    <location>
        <begin position="95"/>
        <end position="277"/>
    </location>
</feature>
<dbReference type="Pfam" id="PF02875">
    <property type="entry name" value="Mur_ligase_C"/>
    <property type="match status" value="1"/>
</dbReference>
<organism evidence="15 16">
    <name type="scientific">Williamwhitmania taraxaci</name>
    <dbReference type="NCBI Taxonomy" id="1640674"/>
    <lineage>
        <taxon>Bacteria</taxon>
        <taxon>Pseudomonadati</taxon>
        <taxon>Bacteroidota</taxon>
        <taxon>Bacteroidia</taxon>
        <taxon>Bacteroidales</taxon>
        <taxon>Williamwhitmaniaceae</taxon>
        <taxon>Williamwhitmania</taxon>
    </lineage>
</organism>
<dbReference type="OrthoDB" id="9801978at2"/>
<comment type="subcellular location">
    <subcellularLocation>
        <location evidence="10 11">Cytoplasm</location>
    </subcellularLocation>
</comment>
<evidence type="ECO:0000256" key="4">
    <source>
        <dbReference type="ARBA" id="ARBA00022741"/>
    </source>
</evidence>
<dbReference type="SUPFAM" id="SSF53244">
    <property type="entry name" value="MurD-like peptide ligases, peptide-binding domain"/>
    <property type="match status" value="1"/>
</dbReference>
<evidence type="ECO:0000313" key="16">
    <source>
        <dbReference type="Proteomes" id="UP000199452"/>
    </source>
</evidence>
<dbReference type="Pfam" id="PF01225">
    <property type="entry name" value="Mur_ligase"/>
    <property type="match status" value="1"/>
</dbReference>
<keyword evidence="9 10" id="KW-0961">Cell wall biogenesis/degradation</keyword>
<keyword evidence="1 10" id="KW-0963">Cytoplasm</keyword>
<evidence type="ECO:0000256" key="3">
    <source>
        <dbReference type="ARBA" id="ARBA00022618"/>
    </source>
</evidence>
<comment type="function">
    <text evidence="10 11">Involved in cell wall formation. Catalyzes the final step in the synthesis of UDP-N-acetylmuramoyl-pentapeptide, the precursor of murein.</text>
</comment>
<dbReference type="GO" id="GO:0008360">
    <property type="term" value="P:regulation of cell shape"/>
    <property type="evidence" value="ECO:0007669"/>
    <property type="project" value="UniProtKB-KW"/>
</dbReference>
<dbReference type="PANTHER" id="PTHR43024">
    <property type="entry name" value="UDP-N-ACETYLMURAMOYL-TRIPEPTIDE--D-ALANYL-D-ALANINE LIGASE"/>
    <property type="match status" value="1"/>
</dbReference>
<dbReference type="Gene3D" id="3.90.190.20">
    <property type="entry name" value="Mur ligase, C-terminal domain"/>
    <property type="match status" value="1"/>
</dbReference>
<protein>
    <recommendedName>
        <fullName evidence="10 11">UDP-N-acetylmuramoyl-tripeptide--D-alanyl-D-alanine ligase</fullName>
        <ecNumber evidence="10 11">6.3.2.10</ecNumber>
    </recommendedName>
    <alternativeName>
        <fullName evidence="10">D-alanyl-D-alanine-adding enzyme</fullName>
    </alternativeName>
</protein>
<dbReference type="Gene3D" id="3.40.1190.10">
    <property type="entry name" value="Mur-like, catalytic domain"/>
    <property type="match status" value="1"/>
</dbReference>
<dbReference type="GO" id="GO:0047480">
    <property type="term" value="F:UDP-N-acetylmuramoyl-tripeptide-D-alanyl-D-alanine ligase activity"/>
    <property type="evidence" value="ECO:0007669"/>
    <property type="project" value="UniProtKB-UniRule"/>
</dbReference>
<dbReference type="InterPro" id="IPR013221">
    <property type="entry name" value="Mur_ligase_cen"/>
</dbReference>
<dbReference type="UniPathway" id="UPA00219"/>
<dbReference type="HAMAP" id="MF_02019">
    <property type="entry name" value="MurF"/>
    <property type="match status" value="1"/>
</dbReference>
<dbReference type="GO" id="GO:0005737">
    <property type="term" value="C:cytoplasm"/>
    <property type="evidence" value="ECO:0007669"/>
    <property type="project" value="UniProtKB-SubCell"/>
</dbReference>
<evidence type="ECO:0000256" key="7">
    <source>
        <dbReference type="ARBA" id="ARBA00022984"/>
    </source>
</evidence>
<dbReference type="InterPro" id="IPR004101">
    <property type="entry name" value="Mur_ligase_C"/>
</dbReference>
<evidence type="ECO:0000259" key="12">
    <source>
        <dbReference type="Pfam" id="PF01225"/>
    </source>
</evidence>
<evidence type="ECO:0000259" key="14">
    <source>
        <dbReference type="Pfam" id="PF08245"/>
    </source>
</evidence>
<dbReference type="Proteomes" id="UP000199452">
    <property type="component" value="Unassembled WGS sequence"/>
</dbReference>
<dbReference type="EC" id="6.3.2.10" evidence="10 11"/>
<reference evidence="15 16" key="1">
    <citation type="submission" date="2016-09" db="EMBL/GenBank/DDBJ databases">
        <authorList>
            <person name="Capua I."/>
            <person name="De Benedictis P."/>
            <person name="Joannis T."/>
            <person name="Lombin L.H."/>
            <person name="Cattoli G."/>
        </authorList>
    </citation>
    <scope>NUCLEOTIDE SEQUENCE [LARGE SCALE GENOMIC DNA]</scope>
    <source>
        <strain evidence="15 16">A7P-90m</strain>
    </source>
</reference>
<evidence type="ECO:0000313" key="15">
    <source>
        <dbReference type="EMBL" id="SDB84537.1"/>
    </source>
</evidence>
<dbReference type="RefSeq" id="WP_092434710.1">
    <property type="nucleotide sequence ID" value="NZ_FMYP01000003.1"/>
</dbReference>
<dbReference type="GO" id="GO:0071555">
    <property type="term" value="P:cell wall organization"/>
    <property type="evidence" value="ECO:0007669"/>
    <property type="project" value="UniProtKB-KW"/>
</dbReference>
<comment type="catalytic activity">
    <reaction evidence="10 11">
        <text>D-alanyl-D-alanine + UDP-N-acetyl-alpha-D-muramoyl-L-alanyl-gamma-D-glutamyl-meso-2,6-diaminopimelate + ATP = UDP-N-acetyl-alpha-D-muramoyl-L-alanyl-gamma-D-glutamyl-meso-2,6-diaminopimeloyl-D-alanyl-D-alanine + ADP + phosphate + H(+)</text>
        <dbReference type="Rhea" id="RHEA:28374"/>
        <dbReference type="ChEBI" id="CHEBI:15378"/>
        <dbReference type="ChEBI" id="CHEBI:30616"/>
        <dbReference type="ChEBI" id="CHEBI:43474"/>
        <dbReference type="ChEBI" id="CHEBI:57822"/>
        <dbReference type="ChEBI" id="CHEBI:61386"/>
        <dbReference type="ChEBI" id="CHEBI:83905"/>
        <dbReference type="ChEBI" id="CHEBI:456216"/>
        <dbReference type="EC" id="6.3.2.10"/>
    </reaction>
</comment>
<dbReference type="GO" id="GO:0009252">
    <property type="term" value="P:peptidoglycan biosynthetic process"/>
    <property type="evidence" value="ECO:0007669"/>
    <property type="project" value="UniProtKB-UniRule"/>
</dbReference>
<feature type="binding site" evidence="10">
    <location>
        <begin position="97"/>
        <end position="103"/>
    </location>
    <ligand>
        <name>ATP</name>
        <dbReference type="ChEBI" id="CHEBI:30616"/>
    </ligand>
</feature>
<accession>A0A1G6GR88</accession>
<keyword evidence="8 10" id="KW-0131">Cell cycle</keyword>
<evidence type="ECO:0000256" key="5">
    <source>
        <dbReference type="ARBA" id="ARBA00022840"/>
    </source>
</evidence>
<dbReference type="SUPFAM" id="SSF63418">
    <property type="entry name" value="MurE/MurF N-terminal domain"/>
    <property type="match status" value="1"/>
</dbReference>
<evidence type="ECO:0000256" key="2">
    <source>
        <dbReference type="ARBA" id="ARBA00022598"/>
    </source>
</evidence>
<name>A0A1G6GR88_9BACT</name>
<evidence type="ECO:0000256" key="1">
    <source>
        <dbReference type="ARBA" id="ARBA00022490"/>
    </source>
</evidence>
<keyword evidence="2 10" id="KW-0436">Ligase</keyword>
<sequence length="428" mass="46685">MDPVLFIYSFLQKGGRAITDSREVGPHDVFFALRGDNFDGNRFALDAISKGTSLVVIDDPAFAVEGTLLVSNVLESLQRVANHHRRVLGIPILGITGSNGKTTTKELLSKVLQKKFKVSFTQGNLNNHIGVPLTILSFSTTTEFGIVEMGANHLHEIAQLCSITEPNFGIVTNVGKAHLDGFGSFEGVKKGKGELYDYLAKNKGLAFYNQSNAYLSEMIASRTVDSISYSASLFGAELYPTTSKEPFLRTSLPSVGVVSTHLFGKYNLENVLASFAVGRKFGVPDLLIKEAIEEYVPGNSRSQIVKTENNTVLLDCYNANPTSMRSALMDVSEIDNGKKIAILGDMLELGSFSEEEHTAILNQAMDCGFEKIFLVGPLFSKVAKDYPVSSFPDSACLLEHFANNPVLNSFVLLKGSRGIRLEKVFDSL</sequence>
<keyword evidence="7 10" id="KW-0573">Peptidoglycan synthesis</keyword>
<dbReference type="NCBIfam" id="TIGR01143">
    <property type="entry name" value="murF"/>
    <property type="match status" value="1"/>
</dbReference>
<evidence type="ECO:0000256" key="8">
    <source>
        <dbReference type="ARBA" id="ARBA00023306"/>
    </source>
</evidence>